<reference evidence="2" key="1">
    <citation type="journal article" date="2020" name="Fungal Divers.">
        <title>Resolving the Mortierellaceae phylogeny through synthesis of multi-gene phylogenetics and phylogenomics.</title>
        <authorList>
            <person name="Vandepol N."/>
            <person name="Liber J."/>
            <person name="Desiro A."/>
            <person name="Na H."/>
            <person name="Kennedy M."/>
            <person name="Barry K."/>
            <person name="Grigoriev I.V."/>
            <person name="Miller A.N."/>
            <person name="O'Donnell K."/>
            <person name="Stajich J.E."/>
            <person name="Bonito G."/>
        </authorList>
    </citation>
    <scope>NUCLEOTIDE SEQUENCE</scope>
    <source>
        <strain evidence="2">KOD1015</strain>
    </source>
</reference>
<keyword evidence="3" id="KW-1185">Reference proteome</keyword>
<name>A0A9P6K2R7_9FUNG</name>
<evidence type="ECO:0000313" key="3">
    <source>
        <dbReference type="Proteomes" id="UP000780801"/>
    </source>
</evidence>
<accession>A0A9P6K2R7</accession>
<feature type="compositionally biased region" description="Polar residues" evidence="1">
    <location>
        <begin position="99"/>
        <end position="117"/>
    </location>
</feature>
<dbReference type="AlphaFoldDB" id="A0A9P6K2R7"/>
<protein>
    <submittedName>
        <fullName evidence="2">Uncharacterized protein</fullName>
    </submittedName>
</protein>
<feature type="compositionally biased region" description="Polar residues" evidence="1">
    <location>
        <begin position="1"/>
        <end position="14"/>
    </location>
</feature>
<feature type="non-terminal residue" evidence="2">
    <location>
        <position position="162"/>
    </location>
</feature>
<feature type="non-terminal residue" evidence="2">
    <location>
        <position position="1"/>
    </location>
</feature>
<dbReference type="EMBL" id="JAABOA010007375">
    <property type="protein sequence ID" value="KAF9543385.1"/>
    <property type="molecule type" value="Genomic_DNA"/>
</dbReference>
<organism evidence="2 3">
    <name type="scientific">Lunasporangiospora selenospora</name>
    <dbReference type="NCBI Taxonomy" id="979761"/>
    <lineage>
        <taxon>Eukaryota</taxon>
        <taxon>Fungi</taxon>
        <taxon>Fungi incertae sedis</taxon>
        <taxon>Mucoromycota</taxon>
        <taxon>Mortierellomycotina</taxon>
        <taxon>Mortierellomycetes</taxon>
        <taxon>Mortierellales</taxon>
        <taxon>Mortierellaceae</taxon>
        <taxon>Lunasporangiospora</taxon>
    </lineage>
</organism>
<feature type="compositionally biased region" description="Basic residues" evidence="1">
    <location>
        <begin position="118"/>
        <end position="131"/>
    </location>
</feature>
<evidence type="ECO:0000256" key="1">
    <source>
        <dbReference type="SAM" id="MobiDB-lite"/>
    </source>
</evidence>
<feature type="region of interest" description="Disordered" evidence="1">
    <location>
        <begin position="1"/>
        <end position="35"/>
    </location>
</feature>
<proteinExistence type="predicted"/>
<sequence length="162" mass="17504">TDSDSGPSRRTSSDAFGDDDYHVQEEVNQSSHELGQGITEMRIAASAPTPMRAVTATATASEGFANSMSINTTLIATSSSLSSMASRLHNRYSGGDDSSVPSAIIPSSMSTSTSLHPRFTRSQHQLPKRARPKLDSTLTQRMTSIAETRRIQTGEQMRDILQ</sequence>
<dbReference type="Proteomes" id="UP000780801">
    <property type="component" value="Unassembled WGS sequence"/>
</dbReference>
<gene>
    <name evidence="2" type="ORF">BGW38_009762</name>
</gene>
<comment type="caution">
    <text evidence="2">The sequence shown here is derived from an EMBL/GenBank/DDBJ whole genome shotgun (WGS) entry which is preliminary data.</text>
</comment>
<feature type="region of interest" description="Disordered" evidence="1">
    <location>
        <begin position="91"/>
        <end position="138"/>
    </location>
</feature>
<evidence type="ECO:0000313" key="2">
    <source>
        <dbReference type="EMBL" id="KAF9543385.1"/>
    </source>
</evidence>